<dbReference type="InterPro" id="IPR012093">
    <property type="entry name" value="Pirin"/>
</dbReference>
<dbReference type="Proteomes" id="UP001500433">
    <property type="component" value="Unassembled WGS sequence"/>
</dbReference>
<evidence type="ECO:0000259" key="3">
    <source>
        <dbReference type="Pfam" id="PF02678"/>
    </source>
</evidence>
<dbReference type="PIRSF" id="PIRSF006232">
    <property type="entry name" value="Pirin"/>
    <property type="match status" value="1"/>
</dbReference>
<dbReference type="CDD" id="cd02247">
    <property type="entry name" value="cupin_pirin_C"/>
    <property type="match status" value="1"/>
</dbReference>
<dbReference type="EMBL" id="BAABJH010000006">
    <property type="protein sequence ID" value="GAA4898502.1"/>
    <property type="molecule type" value="Genomic_DNA"/>
</dbReference>
<name>A0ABP9FBB1_9FLAO</name>
<keyword evidence="6" id="KW-1185">Reference proteome</keyword>
<gene>
    <name evidence="5" type="ORF">GCM10023311_24320</name>
</gene>
<dbReference type="Pfam" id="PF05726">
    <property type="entry name" value="Pirin_C"/>
    <property type="match status" value="1"/>
</dbReference>
<organism evidence="5 6">
    <name type="scientific">Flaviramulus aquimarinus</name>
    <dbReference type="NCBI Taxonomy" id="1170456"/>
    <lineage>
        <taxon>Bacteria</taxon>
        <taxon>Pseudomonadati</taxon>
        <taxon>Bacteroidota</taxon>
        <taxon>Flavobacteriia</taxon>
        <taxon>Flavobacteriales</taxon>
        <taxon>Flavobacteriaceae</taxon>
        <taxon>Flaviramulus</taxon>
    </lineage>
</organism>
<feature type="domain" description="Pirin C-terminal" evidence="4">
    <location>
        <begin position="193"/>
        <end position="294"/>
    </location>
</feature>
<dbReference type="PANTHER" id="PTHR13903">
    <property type="entry name" value="PIRIN-RELATED"/>
    <property type="match status" value="1"/>
</dbReference>
<dbReference type="InterPro" id="IPR014710">
    <property type="entry name" value="RmlC-like_jellyroll"/>
</dbReference>
<reference evidence="6" key="1">
    <citation type="journal article" date="2019" name="Int. J. Syst. Evol. Microbiol.">
        <title>The Global Catalogue of Microorganisms (GCM) 10K type strain sequencing project: providing services to taxonomists for standard genome sequencing and annotation.</title>
        <authorList>
            <consortium name="The Broad Institute Genomics Platform"/>
            <consortium name="The Broad Institute Genome Sequencing Center for Infectious Disease"/>
            <person name="Wu L."/>
            <person name="Ma J."/>
        </authorList>
    </citation>
    <scope>NUCLEOTIDE SEQUENCE [LARGE SCALE GENOMIC DNA]</scope>
    <source>
        <strain evidence="6">JCM 18274</strain>
    </source>
</reference>
<dbReference type="CDD" id="cd02909">
    <property type="entry name" value="cupin_pirin_N"/>
    <property type="match status" value="1"/>
</dbReference>
<evidence type="ECO:0000313" key="6">
    <source>
        <dbReference type="Proteomes" id="UP001500433"/>
    </source>
</evidence>
<dbReference type="InterPro" id="IPR003829">
    <property type="entry name" value="Pirin_N_dom"/>
</dbReference>
<evidence type="ECO:0000313" key="5">
    <source>
        <dbReference type="EMBL" id="GAA4898502.1"/>
    </source>
</evidence>
<dbReference type="SUPFAM" id="SSF51182">
    <property type="entry name" value="RmlC-like cupins"/>
    <property type="match status" value="1"/>
</dbReference>
<dbReference type="Pfam" id="PF02678">
    <property type="entry name" value="Pirin"/>
    <property type="match status" value="1"/>
</dbReference>
<protein>
    <submittedName>
        <fullName evidence="5">Pirin family protein</fullName>
    </submittedName>
</protein>
<comment type="similarity">
    <text evidence="1 2">Belongs to the pirin family.</text>
</comment>
<dbReference type="Gene3D" id="2.60.120.10">
    <property type="entry name" value="Jelly Rolls"/>
    <property type="match status" value="2"/>
</dbReference>
<evidence type="ECO:0000259" key="4">
    <source>
        <dbReference type="Pfam" id="PF05726"/>
    </source>
</evidence>
<feature type="domain" description="Pirin N-terminal" evidence="3">
    <location>
        <begin position="31"/>
        <end position="135"/>
    </location>
</feature>
<dbReference type="PANTHER" id="PTHR13903:SF8">
    <property type="entry name" value="PIRIN"/>
    <property type="match status" value="1"/>
</dbReference>
<evidence type="ECO:0000256" key="2">
    <source>
        <dbReference type="RuleBase" id="RU003457"/>
    </source>
</evidence>
<accession>A0ABP9FBB1</accession>
<evidence type="ECO:0000256" key="1">
    <source>
        <dbReference type="ARBA" id="ARBA00008416"/>
    </source>
</evidence>
<sequence length="299" mass="33497">METISKKNIMKLNTIKTIERSDFVNMGPIKLRQPLPTNKLEMVDPFILLHHYGPYDISETNNPFDLGPHPHRGFEPITFLIQGEQLHRDSLGNESIVKAGDVQWTTAGRGIIHAEGPSKAFVKKSGTLEGIQLWLNLPAEKKMIPANYQHAKHEDFNVVSSEDGKVNIQIIAGDLDHNYGKIATQTAVNAFMVDVEVGGEYAIKIPESHQSMLYLLKGNARINDSENLKLNENQLIEFNQDGEGILIKGKETSKLLFLSGEPFNENVTSYGPYVMNTQTEIMEAMRDFQMGKMGFLPVS</sequence>
<comment type="caution">
    <text evidence="5">The sequence shown here is derived from an EMBL/GenBank/DDBJ whole genome shotgun (WGS) entry which is preliminary data.</text>
</comment>
<dbReference type="InterPro" id="IPR011051">
    <property type="entry name" value="RmlC_Cupin_sf"/>
</dbReference>
<dbReference type="InterPro" id="IPR008778">
    <property type="entry name" value="Pirin_C_dom"/>
</dbReference>
<proteinExistence type="inferred from homology"/>